<dbReference type="Gene3D" id="3.50.50.60">
    <property type="entry name" value="FAD/NAD(P)-binding domain"/>
    <property type="match status" value="1"/>
</dbReference>
<dbReference type="AlphaFoldDB" id="A0A1I3QFV0"/>
<dbReference type="Pfam" id="PF01494">
    <property type="entry name" value="FAD_binding_3"/>
    <property type="match status" value="1"/>
</dbReference>
<dbReference type="STRING" id="115433.SAMN05421835_104295"/>
<dbReference type="PANTHER" id="PTHR13789">
    <property type="entry name" value="MONOOXYGENASE"/>
    <property type="match status" value="1"/>
</dbReference>
<dbReference type="InterPro" id="IPR036188">
    <property type="entry name" value="FAD/NAD-bd_sf"/>
</dbReference>
<name>A0A1I3QFV0_9PSEU</name>
<feature type="domain" description="FAD-binding" evidence="6">
    <location>
        <begin position="2"/>
        <end position="336"/>
    </location>
</feature>
<dbReference type="GO" id="GO:0071949">
    <property type="term" value="F:FAD binding"/>
    <property type="evidence" value="ECO:0007669"/>
    <property type="project" value="InterPro"/>
</dbReference>
<evidence type="ECO:0000313" key="7">
    <source>
        <dbReference type="EMBL" id="SFJ32227.1"/>
    </source>
</evidence>
<dbReference type="GO" id="GO:0004497">
    <property type="term" value="F:monooxygenase activity"/>
    <property type="evidence" value="ECO:0007669"/>
    <property type="project" value="UniProtKB-KW"/>
</dbReference>
<organism evidence="7 8">
    <name type="scientific">Amycolatopsis sacchari</name>
    <dbReference type="NCBI Taxonomy" id="115433"/>
    <lineage>
        <taxon>Bacteria</taxon>
        <taxon>Bacillati</taxon>
        <taxon>Actinomycetota</taxon>
        <taxon>Actinomycetes</taxon>
        <taxon>Pseudonocardiales</taxon>
        <taxon>Pseudonocardiaceae</taxon>
        <taxon>Amycolatopsis</taxon>
    </lineage>
</organism>
<reference evidence="7 8" key="1">
    <citation type="submission" date="2016-10" db="EMBL/GenBank/DDBJ databases">
        <authorList>
            <person name="de Groot N.N."/>
        </authorList>
    </citation>
    <scope>NUCLEOTIDE SEQUENCE [LARGE SCALE GENOMIC DNA]</scope>
    <source>
        <strain evidence="7 8">DSM 44468</strain>
    </source>
</reference>
<keyword evidence="8" id="KW-1185">Reference proteome</keyword>
<evidence type="ECO:0000256" key="1">
    <source>
        <dbReference type="ARBA" id="ARBA00001974"/>
    </source>
</evidence>
<dbReference type="Proteomes" id="UP000199025">
    <property type="component" value="Unassembled WGS sequence"/>
</dbReference>
<evidence type="ECO:0000256" key="2">
    <source>
        <dbReference type="ARBA" id="ARBA00022630"/>
    </source>
</evidence>
<dbReference type="SUPFAM" id="SSF51905">
    <property type="entry name" value="FAD/NAD(P)-binding domain"/>
    <property type="match status" value="1"/>
</dbReference>
<evidence type="ECO:0000313" key="8">
    <source>
        <dbReference type="Proteomes" id="UP000199025"/>
    </source>
</evidence>
<evidence type="ECO:0000256" key="4">
    <source>
        <dbReference type="ARBA" id="ARBA00023002"/>
    </source>
</evidence>
<proteinExistence type="predicted"/>
<dbReference type="PANTHER" id="PTHR13789:SF318">
    <property type="entry name" value="GERANYLGERANYL DIPHOSPHATE REDUCTASE"/>
    <property type="match status" value="1"/>
</dbReference>
<dbReference type="OrthoDB" id="9782160at2"/>
<keyword evidence="5" id="KW-0503">Monooxygenase</keyword>
<dbReference type="EMBL" id="FORP01000004">
    <property type="protein sequence ID" value="SFJ32227.1"/>
    <property type="molecule type" value="Genomic_DNA"/>
</dbReference>
<accession>A0A1I3QFV0</accession>
<protein>
    <submittedName>
        <fullName evidence="7">Salicylate hydroxylase</fullName>
    </submittedName>
</protein>
<gene>
    <name evidence="7" type="ORF">SAMN05421835_104295</name>
</gene>
<evidence type="ECO:0000256" key="3">
    <source>
        <dbReference type="ARBA" id="ARBA00022827"/>
    </source>
</evidence>
<keyword evidence="4" id="KW-0560">Oxidoreductase</keyword>
<evidence type="ECO:0000259" key="6">
    <source>
        <dbReference type="Pfam" id="PF01494"/>
    </source>
</evidence>
<keyword evidence="3" id="KW-0274">FAD</keyword>
<dbReference type="SUPFAM" id="SSF54373">
    <property type="entry name" value="FAD-linked reductases, C-terminal domain"/>
    <property type="match status" value="1"/>
</dbReference>
<dbReference type="PRINTS" id="PR00420">
    <property type="entry name" value="RNGMNOXGNASE"/>
</dbReference>
<comment type="cofactor">
    <cofactor evidence="1">
        <name>FAD</name>
        <dbReference type="ChEBI" id="CHEBI:57692"/>
    </cofactor>
</comment>
<dbReference type="InterPro" id="IPR002938">
    <property type="entry name" value="FAD-bd"/>
</dbReference>
<evidence type="ECO:0000256" key="5">
    <source>
        <dbReference type="ARBA" id="ARBA00023033"/>
    </source>
</evidence>
<dbReference type="InterPro" id="IPR050493">
    <property type="entry name" value="FAD-dep_Monooxygenase_BioMet"/>
</dbReference>
<dbReference type="RefSeq" id="WP_091505500.1">
    <property type="nucleotide sequence ID" value="NZ_FORP01000004.1"/>
</dbReference>
<sequence>MRVIVVGGGIGGLTAALALLRAGHEVRVDERAAGFGEIGAGVQLGPNATRVLHGLGLDAALRRTAFSPVATRFLRWEDDTVLTEWPLAGHMEARFGAPYYTVYRPDLITVLAAALPAGVVCFGKAVTAVESWHPRPLVRFADGTAETADVVVGADGIHSAVRGATVAETAARFSGMCAYRALVPADALSAEPAVRVWLGPNRHLVAYPVGRFVNLVCVVPATDWPEESWTAPGSLAELRAAFRGWSRELNDLLGHVREPVYRWGLYDREPLPRWSTATTALVGDACHPMLPFLAQGAAQAIEDGAALAAALDGDLAPALARYEARRRPHTARIQRRSWDNNVDYHLPDGPAQRRRDAALAAGEGMNVESLSWIYGNDAGR</sequence>
<keyword evidence="2" id="KW-0285">Flavoprotein</keyword>